<organism evidence="2">
    <name type="scientific">viral metagenome</name>
    <dbReference type="NCBI Taxonomy" id="1070528"/>
    <lineage>
        <taxon>unclassified sequences</taxon>
        <taxon>metagenomes</taxon>
        <taxon>organismal metagenomes</taxon>
    </lineage>
</organism>
<dbReference type="EMBL" id="MN739026">
    <property type="protein sequence ID" value="QHT35788.1"/>
    <property type="molecule type" value="Genomic_DNA"/>
</dbReference>
<sequence>MGRYLGYVGLNNRRKRVHEVEHSNCEGGAVNRGANRKKGRSVNARENGISTGERECWSLIMHNVNMPMGREKTKRTMRLAIK</sequence>
<dbReference type="AlphaFoldDB" id="A0A6C0F2R1"/>
<evidence type="ECO:0000256" key="1">
    <source>
        <dbReference type="SAM" id="MobiDB-lite"/>
    </source>
</evidence>
<accession>A0A6C0F2R1</accession>
<reference evidence="2" key="1">
    <citation type="journal article" date="2020" name="Nature">
        <title>Giant virus diversity and host interactions through global metagenomics.</title>
        <authorList>
            <person name="Schulz F."/>
            <person name="Roux S."/>
            <person name="Paez-Espino D."/>
            <person name="Jungbluth S."/>
            <person name="Walsh D.A."/>
            <person name="Denef V.J."/>
            <person name="McMahon K.D."/>
            <person name="Konstantinidis K.T."/>
            <person name="Eloe-Fadrosh E.A."/>
            <person name="Kyrpides N.C."/>
            <person name="Woyke T."/>
        </authorList>
    </citation>
    <scope>NUCLEOTIDE SEQUENCE</scope>
    <source>
        <strain evidence="2">GVMAG-M-3300009181-41</strain>
    </source>
</reference>
<feature type="region of interest" description="Disordered" evidence="1">
    <location>
        <begin position="28"/>
        <end position="47"/>
    </location>
</feature>
<protein>
    <submittedName>
        <fullName evidence="2">Uncharacterized protein</fullName>
    </submittedName>
</protein>
<name>A0A6C0F2R1_9ZZZZ</name>
<proteinExistence type="predicted"/>
<evidence type="ECO:0000313" key="2">
    <source>
        <dbReference type="EMBL" id="QHT35788.1"/>
    </source>
</evidence>